<gene>
    <name evidence="1" type="ORF">KI387_001238</name>
</gene>
<dbReference type="EMBL" id="JAHRHJ020000001">
    <property type="protein sequence ID" value="KAH9329130.1"/>
    <property type="molecule type" value="Genomic_DNA"/>
</dbReference>
<feature type="non-terminal residue" evidence="1">
    <location>
        <position position="1"/>
    </location>
</feature>
<evidence type="ECO:0000313" key="1">
    <source>
        <dbReference type="EMBL" id="KAH9329130.1"/>
    </source>
</evidence>
<name>A0AA38GZ46_TAXCH</name>
<evidence type="ECO:0000313" key="2">
    <source>
        <dbReference type="Proteomes" id="UP000824469"/>
    </source>
</evidence>
<organism evidence="1 2">
    <name type="scientific">Taxus chinensis</name>
    <name type="common">Chinese yew</name>
    <name type="synonym">Taxus wallichiana var. chinensis</name>
    <dbReference type="NCBI Taxonomy" id="29808"/>
    <lineage>
        <taxon>Eukaryota</taxon>
        <taxon>Viridiplantae</taxon>
        <taxon>Streptophyta</taxon>
        <taxon>Embryophyta</taxon>
        <taxon>Tracheophyta</taxon>
        <taxon>Spermatophyta</taxon>
        <taxon>Pinopsida</taxon>
        <taxon>Pinidae</taxon>
        <taxon>Conifers II</taxon>
        <taxon>Cupressales</taxon>
        <taxon>Taxaceae</taxon>
        <taxon>Taxus</taxon>
    </lineage>
</organism>
<keyword evidence="2" id="KW-1185">Reference proteome</keyword>
<dbReference type="AlphaFoldDB" id="A0AA38GZ46"/>
<dbReference type="Proteomes" id="UP000824469">
    <property type="component" value="Unassembled WGS sequence"/>
</dbReference>
<reference evidence="1 2" key="1">
    <citation type="journal article" date="2021" name="Nat. Plants">
        <title>The Taxus genome provides insights into paclitaxel biosynthesis.</title>
        <authorList>
            <person name="Xiong X."/>
            <person name="Gou J."/>
            <person name="Liao Q."/>
            <person name="Li Y."/>
            <person name="Zhou Q."/>
            <person name="Bi G."/>
            <person name="Li C."/>
            <person name="Du R."/>
            <person name="Wang X."/>
            <person name="Sun T."/>
            <person name="Guo L."/>
            <person name="Liang H."/>
            <person name="Lu P."/>
            <person name="Wu Y."/>
            <person name="Zhang Z."/>
            <person name="Ro D.K."/>
            <person name="Shang Y."/>
            <person name="Huang S."/>
            <person name="Yan J."/>
        </authorList>
    </citation>
    <scope>NUCLEOTIDE SEQUENCE [LARGE SCALE GENOMIC DNA]</scope>
    <source>
        <strain evidence="1">Ta-2019</strain>
    </source>
</reference>
<sequence length="86" mass="9561">SLVVFVRDKKLGRARIKLQHVKALGLPLELVPSWWSELRSTTGDAFEYLWHGWLKGSSTHGDSDGELGWDQDQPAVGLNVSVDGVF</sequence>
<comment type="caution">
    <text evidence="1">The sequence shown here is derived from an EMBL/GenBank/DDBJ whole genome shotgun (WGS) entry which is preliminary data.</text>
</comment>
<accession>A0AA38GZ46</accession>
<proteinExistence type="predicted"/>
<protein>
    <submittedName>
        <fullName evidence="1">Uncharacterized protein</fullName>
    </submittedName>
</protein>